<dbReference type="Proteomes" id="UP000184330">
    <property type="component" value="Unassembled WGS sequence"/>
</dbReference>
<dbReference type="Gene3D" id="1.20.1270.60">
    <property type="entry name" value="Arfaptin homology (AH) domain/BAR domain"/>
    <property type="match status" value="1"/>
</dbReference>
<dbReference type="SUPFAM" id="SSF103657">
    <property type="entry name" value="BAR/IMD domain-like"/>
    <property type="match status" value="1"/>
</dbReference>
<dbReference type="AlphaFoldDB" id="A0A1L7WGA8"/>
<name>A0A1L7WGA8_9HELO</name>
<dbReference type="GO" id="GO:0005543">
    <property type="term" value="F:phospholipid binding"/>
    <property type="evidence" value="ECO:0007669"/>
    <property type="project" value="InterPro"/>
</dbReference>
<gene>
    <name evidence="3" type="ORF">PAC_01686</name>
</gene>
<dbReference type="PANTHER" id="PTHR38407">
    <property type="entry name" value="PROTEIN IVY1"/>
    <property type="match status" value="1"/>
</dbReference>
<protein>
    <submittedName>
        <fullName evidence="3">Related to IVY1-phospholipid-binding protein</fullName>
    </submittedName>
</protein>
<keyword evidence="1" id="KW-0175">Coiled coil</keyword>
<dbReference type="GO" id="GO:0000329">
    <property type="term" value="C:fungal-type vacuole membrane"/>
    <property type="evidence" value="ECO:0007669"/>
    <property type="project" value="InterPro"/>
</dbReference>
<dbReference type="PANTHER" id="PTHR38407:SF1">
    <property type="entry name" value="PROTEIN IVY1"/>
    <property type="match status" value="1"/>
</dbReference>
<feature type="region of interest" description="Disordered" evidence="2">
    <location>
        <begin position="263"/>
        <end position="384"/>
    </location>
</feature>
<organism evidence="3 4">
    <name type="scientific">Phialocephala subalpina</name>
    <dbReference type="NCBI Taxonomy" id="576137"/>
    <lineage>
        <taxon>Eukaryota</taxon>
        <taxon>Fungi</taxon>
        <taxon>Dikarya</taxon>
        <taxon>Ascomycota</taxon>
        <taxon>Pezizomycotina</taxon>
        <taxon>Leotiomycetes</taxon>
        <taxon>Helotiales</taxon>
        <taxon>Mollisiaceae</taxon>
        <taxon>Phialocephala</taxon>
        <taxon>Phialocephala fortinii species complex</taxon>
    </lineage>
</organism>
<reference evidence="3 4" key="1">
    <citation type="submission" date="2016-03" db="EMBL/GenBank/DDBJ databases">
        <authorList>
            <person name="Ploux O."/>
        </authorList>
    </citation>
    <scope>NUCLEOTIDE SEQUENCE [LARGE SCALE GENOMIC DNA]</scope>
    <source>
        <strain evidence="3 4">UAMH 11012</strain>
    </source>
</reference>
<dbReference type="STRING" id="576137.A0A1L7WGA8"/>
<evidence type="ECO:0000313" key="3">
    <source>
        <dbReference type="EMBL" id="CZR51809.1"/>
    </source>
</evidence>
<proteinExistence type="predicted"/>
<dbReference type="OrthoDB" id="5594612at2759"/>
<sequence length="384" mass="42229">MPPSGVDSMTNSFAAKGVCTADNLLAASGVHQLIANHQQILSETVYRSFEVPLLHELDQWQRQMEEEEVAYQREAKAMSKEIRRMEKEGLRLHKQRKRDVSKFREHLVQLTGKLDALTGLSGGHSRGLLRDCQEMSRGIVECSAGLVRAEVDIFEALARKGWNGGGLDELLEKGRDLFASEETGAVDAHPNHGAKIFSILPQNRSILTSGDSGEGLQPGKLVHHSRSDSLLVEGMPYQSLTGAVAGPRDTDVMSMFSERDVPSSGILNKSRGVRPFSPTPGERVRDPLEDYKPTFGLHVPGTRISEEEEEEDKPDGGLDGGLESTSAKTIVPIEPSSPDTIEEETEAAKHGERPESERPAEREFGGSQRRERRWSVTDDGVVSD</sequence>
<feature type="coiled-coil region" evidence="1">
    <location>
        <begin position="57"/>
        <end position="88"/>
    </location>
</feature>
<evidence type="ECO:0000313" key="4">
    <source>
        <dbReference type="Proteomes" id="UP000184330"/>
    </source>
</evidence>
<dbReference type="GO" id="GO:0042144">
    <property type="term" value="P:vacuole fusion, non-autophagic"/>
    <property type="evidence" value="ECO:0007669"/>
    <property type="project" value="InterPro"/>
</dbReference>
<feature type="compositionally biased region" description="Basic and acidic residues" evidence="2">
    <location>
        <begin position="346"/>
        <end position="364"/>
    </location>
</feature>
<feature type="compositionally biased region" description="Basic and acidic residues" evidence="2">
    <location>
        <begin position="282"/>
        <end position="292"/>
    </location>
</feature>
<dbReference type="InterPro" id="IPR037470">
    <property type="entry name" value="IVY1"/>
</dbReference>
<keyword evidence="4" id="KW-1185">Reference proteome</keyword>
<evidence type="ECO:0000256" key="1">
    <source>
        <dbReference type="SAM" id="Coils"/>
    </source>
</evidence>
<accession>A0A1L7WGA8</accession>
<dbReference type="EMBL" id="FJOG01000002">
    <property type="protein sequence ID" value="CZR51809.1"/>
    <property type="molecule type" value="Genomic_DNA"/>
</dbReference>
<evidence type="ECO:0000256" key="2">
    <source>
        <dbReference type="SAM" id="MobiDB-lite"/>
    </source>
</evidence>
<dbReference type="InterPro" id="IPR027267">
    <property type="entry name" value="AH/BAR_dom_sf"/>
</dbReference>